<comment type="catalytic activity">
    <reaction evidence="1">
        <text>ATP-independent breakage of single-stranded DNA, followed by passage and rejoining.</text>
        <dbReference type="EC" id="5.6.2.1"/>
    </reaction>
</comment>
<keyword evidence="9" id="KW-0238">DNA-binding</keyword>
<dbReference type="InterPro" id="IPR013498">
    <property type="entry name" value="Topo_IA_Znf"/>
</dbReference>
<dbReference type="PRINTS" id="PR00417">
    <property type="entry name" value="PRTPISMRASEI"/>
</dbReference>
<dbReference type="InterPro" id="IPR013824">
    <property type="entry name" value="Topo_IA_cen_sub1"/>
</dbReference>
<dbReference type="AlphaFoldDB" id="X0PLT1"/>
<dbReference type="PANTHER" id="PTHR11390:SF21">
    <property type="entry name" value="DNA TOPOISOMERASE 3-ALPHA"/>
    <property type="match status" value="1"/>
</dbReference>
<protein>
    <recommendedName>
        <fullName evidence="3">DNA topoisomerase</fullName>
        <ecNumber evidence="3">5.6.2.1</ecNumber>
    </recommendedName>
    <alternativeName>
        <fullName evidence="14">Omega-protein</fullName>
    </alternativeName>
    <alternativeName>
        <fullName evidence="13">Relaxing enzyme</fullName>
    </alternativeName>
    <alternativeName>
        <fullName evidence="11">Swivelase</fullName>
    </alternativeName>
    <alternativeName>
        <fullName evidence="12">Untwisting enzyme</fullName>
    </alternativeName>
</protein>
<dbReference type="GO" id="GO:0006281">
    <property type="term" value="P:DNA repair"/>
    <property type="evidence" value="ECO:0007669"/>
    <property type="project" value="TreeGrafter"/>
</dbReference>
<keyword evidence="7" id="KW-0862">Zinc</keyword>
<dbReference type="InterPro" id="IPR013826">
    <property type="entry name" value="Topo_IA_cen_sub3"/>
</dbReference>
<feature type="domain" description="Toprim" evidence="16">
    <location>
        <begin position="3"/>
        <end position="136"/>
    </location>
</feature>
<evidence type="ECO:0000313" key="18">
    <source>
        <dbReference type="EMBL" id="KRM30532.1"/>
    </source>
</evidence>
<feature type="region of interest" description="Disordered" evidence="15">
    <location>
        <begin position="650"/>
        <end position="692"/>
    </location>
</feature>
<evidence type="ECO:0000256" key="11">
    <source>
        <dbReference type="ARBA" id="ARBA00030003"/>
    </source>
</evidence>
<dbReference type="InterPro" id="IPR000380">
    <property type="entry name" value="Topo_IA"/>
</dbReference>
<accession>X0PLT1</accession>
<keyword evidence="10" id="KW-0413">Isomerase</keyword>
<dbReference type="PANTHER" id="PTHR11390">
    <property type="entry name" value="PROKARYOTIC DNA TOPOISOMERASE"/>
    <property type="match status" value="1"/>
</dbReference>
<evidence type="ECO:0000256" key="3">
    <source>
        <dbReference type="ARBA" id="ARBA00012891"/>
    </source>
</evidence>
<dbReference type="EMBL" id="AZGA01000088">
    <property type="protein sequence ID" value="KRM30532.1"/>
    <property type="molecule type" value="Genomic_DNA"/>
</dbReference>
<evidence type="ECO:0000256" key="15">
    <source>
        <dbReference type="SAM" id="MobiDB-lite"/>
    </source>
</evidence>
<dbReference type="GO" id="GO:0008270">
    <property type="term" value="F:zinc ion binding"/>
    <property type="evidence" value="ECO:0007669"/>
    <property type="project" value="UniProtKB-KW"/>
</dbReference>
<dbReference type="PROSITE" id="PS00396">
    <property type="entry name" value="TOPO_IA_1"/>
    <property type="match status" value="1"/>
</dbReference>
<evidence type="ECO:0000256" key="7">
    <source>
        <dbReference type="ARBA" id="ARBA00022833"/>
    </source>
</evidence>
<dbReference type="NCBIfam" id="NF005829">
    <property type="entry name" value="PRK07726.1"/>
    <property type="match status" value="1"/>
</dbReference>
<dbReference type="Proteomes" id="UP000051236">
    <property type="component" value="Unassembled WGS sequence"/>
</dbReference>
<dbReference type="Gene3D" id="3.40.50.140">
    <property type="match status" value="1"/>
</dbReference>
<dbReference type="InterPro" id="IPR034144">
    <property type="entry name" value="TOPRIM_TopoIII"/>
</dbReference>
<feature type="domain" description="Topo IA-type catalytic" evidence="17">
    <location>
        <begin position="153"/>
        <end position="559"/>
    </location>
</feature>
<evidence type="ECO:0000256" key="1">
    <source>
        <dbReference type="ARBA" id="ARBA00000213"/>
    </source>
</evidence>
<dbReference type="GO" id="GO:0006310">
    <property type="term" value="P:DNA recombination"/>
    <property type="evidence" value="ECO:0007669"/>
    <property type="project" value="TreeGrafter"/>
</dbReference>
<keyword evidence="5" id="KW-0677">Repeat</keyword>
<evidence type="ECO:0000256" key="6">
    <source>
        <dbReference type="ARBA" id="ARBA00022771"/>
    </source>
</evidence>
<gene>
    <name evidence="18" type="ORF">FC83_GL001667</name>
</gene>
<dbReference type="GO" id="GO:0003917">
    <property type="term" value="F:DNA topoisomerase type I (single strand cut, ATP-independent) activity"/>
    <property type="evidence" value="ECO:0007669"/>
    <property type="project" value="UniProtKB-EC"/>
</dbReference>
<dbReference type="CDD" id="cd03362">
    <property type="entry name" value="TOPRIM_TopoIA_TopoIII"/>
    <property type="match status" value="1"/>
</dbReference>
<dbReference type="eggNOG" id="COG0550">
    <property type="taxonomic scope" value="Bacteria"/>
</dbReference>
<evidence type="ECO:0000313" key="19">
    <source>
        <dbReference type="Proteomes" id="UP000051236"/>
    </source>
</evidence>
<keyword evidence="4" id="KW-0479">Metal-binding</keyword>
<organism evidence="18 19">
    <name type="scientific">Agrilactobacillus composti DSM 18527 = JCM 14202</name>
    <dbReference type="NCBI Taxonomy" id="1423734"/>
    <lineage>
        <taxon>Bacteria</taxon>
        <taxon>Bacillati</taxon>
        <taxon>Bacillota</taxon>
        <taxon>Bacilli</taxon>
        <taxon>Lactobacillales</taxon>
        <taxon>Lactobacillaceae</taxon>
        <taxon>Agrilactobacillus</taxon>
    </lineage>
</organism>
<evidence type="ECO:0000256" key="5">
    <source>
        <dbReference type="ARBA" id="ARBA00022737"/>
    </source>
</evidence>
<dbReference type="SUPFAM" id="SSF56712">
    <property type="entry name" value="Prokaryotic type I DNA topoisomerase"/>
    <property type="match status" value="1"/>
</dbReference>
<dbReference type="InterPro" id="IPR023406">
    <property type="entry name" value="Topo_IA_AS"/>
</dbReference>
<proteinExistence type="inferred from homology"/>
<name>X0PLT1_9LACO</name>
<dbReference type="RefSeq" id="WP_035450702.1">
    <property type="nucleotide sequence ID" value="NZ_AZGA01000088.1"/>
</dbReference>
<dbReference type="InterPro" id="IPR013825">
    <property type="entry name" value="Topo_IA_cen_sub2"/>
</dbReference>
<comment type="similarity">
    <text evidence="2">Belongs to the type IA topoisomerase family.</text>
</comment>
<dbReference type="Pfam" id="PF01751">
    <property type="entry name" value="Toprim"/>
    <property type="match status" value="1"/>
</dbReference>
<dbReference type="InterPro" id="IPR023405">
    <property type="entry name" value="Topo_IA_core_domain"/>
</dbReference>
<evidence type="ECO:0000259" key="17">
    <source>
        <dbReference type="PROSITE" id="PS52039"/>
    </source>
</evidence>
<evidence type="ECO:0000256" key="4">
    <source>
        <dbReference type="ARBA" id="ARBA00022723"/>
    </source>
</evidence>
<keyword evidence="19" id="KW-1185">Reference proteome</keyword>
<evidence type="ECO:0000256" key="13">
    <source>
        <dbReference type="ARBA" id="ARBA00032235"/>
    </source>
</evidence>
<evidence type="ECO:0000256" key="12">
    <source>
        <dbReference type="ARBA" id="ARBA00031985"/>
    </source>
</evidence>
<dbReference type="GO" id="GO:0003677">
    <property type="term" value="F:DNA binding"/>
    <property type="evidence" value="ECO:0007669"/>
    <property type="project" value="UniProtKB-KW"/>
</dbReference>
<reference evidence="18 19" key="1">
    <citation type="journal article" date="2015" name="Genome Announc.">
        <title>Expanding the biotechnology potential of lactobacilli through comparative genomics of 213 strains and associated genera.</title>
        <authorList>
            <person name="Sun Z."/>
            <person name="Harris H.M."/>
            <person name="McCann A."/>
            <person name="Guo C."/>
            <person name="Argimon S."/>
            <person name="Zhang W."/>
            <person name="Yang X."/>
            <person name="Jeffery I.B."/>
            <person name="Cooney J.C."/>
            <person name="Kagawa T.F."/>
            <person name="Liu W."/>
            <person name="Song Y."/>
            <person name="Salvetti E."/>
            <person name="Wrobel A."/>
            <person name="Rasinkangas P."/>
            <person name="Parkhill J."/>
            <person name="Rea M.C."/>
            <person name="O'Sullivan O."/>
            <person name="Ritari J."/>
            <person name="Douillard F.P."/>
            <person name="Paul Ross R."/>
            <person name="Yang R."/>
            <person name="Briner A.E."/>
            <person name="Felis G.E."/>
            <person name="de Vos W.M."/>
            <person name="Barrangou R."/>
            <person name="Klaenhammer T.R."/>
            <person name="Caufield P.W."/>
            <person name="Cui Y."/>
            <person name="Zhang H."/>
            <person name="O'Toole P.W."/>
        </authorList>
    </citation>
    <scope>NUCLEOTIDE SEQUENCE [LARGE SCALE GENOMIC DNA]</scope>
    <source>
        <strain evidence="18 19">DSM 18527</strain>
    </source>
</reference>
<dbReference type="InterPro" id="IPR006171">
    <property type="entry name" value="TOPRIM_dom"/>
</dbReference>
<evidence type="ECO:0000259" key="16">
    <source>
        <dbReference type="PROSITE" id="PS50880"/>
    </source>
</evidence>
<dbReference type="SMART" id="SM00437">
    <property type="entry name" value="TOP1Ac"/>
    <property type="match status" value="1"/>
</dbReference>
<dbReference type="STRING" id="1423734.FC83_GL001667"/>
<dbReference type="GO" id="GO:0043597">
    <property type="term" value="C:cytoplasmic replication fork"/>
    <property type="evidence" value="ECO:0007669"/>
    <property type="project" value="TreeGrafter"/>
</dbReference>
<keyword evidence="8" id="KW-0799">Topoisomerase</keyword>
<dbReference type="Pfam" id="PF01396">
    <property type="entry name" value="Zn_ribbon_Top1"/>
    <property type="match status" value="2"/>
</dbReference>
<dbReference type="SMART" id="SM00436">
    <property type="entry name" value="TOP1Bc"/>
    <property type="match status" value="1"/>
</dbReference>
<dbReference type="EC" id="5.6.2.1" evidence="3"/>
<dbReference type="InterPro" id="IPR003602">
    <property type="entry name" value="Topo_IA_DNA-bd_dom"/>
</dbReference>
<dbReference type="PROSITE" id="PS50880">
    <property type="entry name" value="TOPRIM"/>
    <property type="match status" value="1"/>
</dbReference>
<comment type="caution">
    <text evidence="18">The sequence shown here is derived from an EMBL/GenBank/DDBJ whole genome shotgun (WGS) entry which is preliminary data.</text>
</comment>
<evidence type="ECO:0000256" key="10">
    <source>
        <dbReference type="ARBA" id="ARBA00023235"/>
    </source>
</evidence>
<dbReference type="OrthoDB" id="9803554at2"/>
<evidence type="ECO:0000256" key="14">
    <source>
        <dbReference type="ARBA" id="ARBA00032877"/>
    </source>
</evidence>
<evidence type="ECO:0000256" key="8">
    <source>
        <dbReference type="ARBA" id="ARBA00023029"/>
    </source>
</evidence>
<dbReference type="Gene3D" id="2.70.20.10">
    <property type="entry name" value="Topoisomerase I, domain 3"/>
    <property type="match status" value="1"/>
</dbReference>
<dbReference type="PROSITE" id="PS52039">
    <property type="entry name" value="TOPO_IA_2"/>
    <property type="match status" value="1"/>
</dbReference>
<dbReference type="InterPro" id="IPR003601">
    <property type="entry name" value="Topo_IA_2"/>
</dbReference>
<evidence type="ECO:0000256" key="9">
    <source>
        <dbReference type="ARBA" id="ARBA00023125"/>
    </source>
</evidence>
<dbReference type="GO" id="GO:0006265">
    <property type="term" value="P:DNA topological change"/>
    <property type="evidence" value="ECO:0007669"/>
    <property type="project" value="InterPro"/>
</dbReference>
<dbReference type="Gene3D" id="1.10.460.10">
    <property type="entry name" value="Topoisomerase I, domain 2"/>
    <property type="match status" value="1"/>
</dbReference>
<sequence>MSKTLVLAEKPSVAKDIAKIIGANDKHKTYFEGPKYIVTWAFGHLLTLKMPEDIKPDWQQWQMATLPMMPQDIGIKPLPKTRGQLKAIGQLAKRPDVSQGVIATDSGRAGELLARWIFQWIRFNKPLKRLWISSQTVKSVKDGFNNLAPAKKYDLLYESELARTKADWLIGLNVTRALTVKYSDNLNAGRVQTPTLNLVLQAQQKAETFVPTTYYSIDLNYQNESGSLVTKHPMQFTDHQKAEAFIQQLNGQSGSVISVTTKEKATPAPLPYDLTDIQLVASNRYHFSAKKTLSLIQGLYEVHKVVSYPRTDSKYLPQDVASTMKDRLQAVAKFDKRAQAYIQTGAKITKPGVFNDAKVTDHYALIPTEEWPNFDRMDSDEVKIYDLIVDRFLGLFAQKHVTQTTTATVAFGQTQFNFKQTTVKQAGWQAEGDTNKAGVDWSHIKQVKGNFQIKKQLTSAPSLLNDGTLLAQMEKSNLGTPATRAEIIEKLIKSELMERRGHVLAVTPKGKQLLELVNPSLRTPELTANWEQQLEAIAKGQQQPQIFLKGIAKDTRRLVNEIKDSKAEYKDFSITTKICPECGSKLRERNTRDGKIYVCSNPECSYRRRKDPKVSNHRCPQCHRKMEIIDGKNGSYFRCKYDGTTEKMMDRKERHKKVSKQEARRLMQKVNQDDEPMESPLAAALKAAMKNQ</sequence>
<dbReference type="InterPro" id="IPR013497">
    <property type="entry name" value="Topo_IA_cen"/>
</dbReference>
<dbReference type="SMART" id="SM00493">
    <property type="entry name" value="TOPRIM"/>
    <property type="match status" value="1"/>
</dbReference>
<dbReference type="eggNOG" id="COG0551">
    <property type="taxonomic scope" value="Bacteria"/>
</dbReference>
<keyword evidence="6" id="KW-0863">Zinc-finger</keyword>
<dbReference type="PATRIC" id="fig|1423734.3.peg.1686"/>
<dbReference type="Pfam" id="PF01131">
    <property type="entry name" value="Topoisom_bac"/>
    <property type="match status" value="1"/>
</dbReference>
<dbReference type="Gene3D" id="1.10.290.10">
    <property type="entry name" value="Topoisomerase I, domain 4"/>
    <property type="match status" value="1"/>
</dbReference>
<evidence type="ECO:0000256" key="2">
    <source>
        <dbReference type="ARBA" id="ARBA00009446"/>
    </source>
</evidence>